<dbReference type="Proteomes" id="UP000887116">
    <property type="component" value="Unassembled WGS sequence"/>
</dbReference>
<sequence length="124" mass="14507">MSLRSHATPSVARIPPPMRYVRVSFHVPFELIRLHIDRTHRIEPSHHTYTTRDHMELHRNCLPAILPTKNGTRKQCFLSLFRGKDFRNWISDPRTAWNKNSIQVNGMGKGEERSLLFSCSTRTI</sequence>
<protein>
    <submittedName>
        <fullName evidence="1">Uncharacterized protein</fullName>
    </submittedName>
</protein>
<keyword evidence="2" id="KW-1185">Reference proteome</keyword>
<dbReference type="EMBL" id="BMAO01003829">
    <property type="protein sequence ID" value="GFQ90445.1"/>
    <property type="molecule type" value="Genomic_DNA"/>
</dbReference>
<reference evidence="1" key="1">
    <citation type="submission" date="2020-07" db="EMBL/GenBank/DDBJ databases">
        <title>Multicomponent nature underlies the extraordinary mechanical properties of spider dragline silk.</title>
        <authorList>
            <person name="Kono N."/>
            <person name="Nakamura H."/>
            <person name="Mori M."/>
            <person name="Yoshida Y."/>
            <person name="Ohtoshi R."/>
            <person name="Malay A.D."/>
            <person name="Moran D.A.P."/>
            <person name="Tomita M."/>
            <person name="Numata K."/>
            <person name="Arakawa K."/>
        </authorList>
    </citation>
    <scope>NUCLEOTIDE SEQUENCE</scope>
</reference>
<accession>A0A8X6FVK7</accession>
<evidence type="ECO:0000313" key="2">
    <source>
        <dbReference type="Proteomes" id="UP000887116"/>
    </source>
</evidence>
<dbReference type="AlphaFoldDB" id="A0A8X6FVK7"/>
<evidence type="ECO:0000313" key="1">
    <source>
        <dbReference type="EMBL" id="GFQ90445.1"/>
    </source>
</evidence>
<organism evidence="1 2">
    <name type="scientific">Trichonephila clavata</name>
    <name type="common">Joro spider</name>
    <name type="synonym">Nephila clavata</name>
    <dbReference type="NCBI Taxonomy" id="2740835"/>
    <lineage>
        <taxon>Eukaryota</taxon>
        <taxon>Metazoa</taxon>
        <taxon>Ecdysozoa</taxon>
        <taxon>Arthropoda</taxon>
        <taxon>Chelicerata</taxon>
        <taxon>Arachnida</taxon>
        <taxon>Araneae</taxon>
        <taxon>Araneomorphae</taxon>
        <taxon>Entelegynae</taxon>
        <taxon>Araneoidea</taxon>
        <taxon>Nephilidae</taxon>
        <taxon>Trichonephila</taxon>
    </lineage>
</organism>
<gene>
    <name evidence="1" type="ORF">TNCT_685201</name>
</gene>
<comment type="caution">
    <text evidence="1">The sequence shown here is derived from an EMBL/GenBank/DDBJ whole genome shotgun (WGS) entry which is preliminary data.</text>
</comment>
<name>A0A8X6FVK7_TRICU</name>
<proteinExistence type="predicted"/>